<dbReference type="EMBL" id="JAKJXO020000005">
    <property type="protein sequence ID" value="KAL1604894.1"/>
    <property type="molecule type" value="Genomic_DNA"/>
</dbReference>
<evidence type="ECO:0000313" key="1">
    <source>
        <dbReference type="EMBL" id="KAL1604894.1"/>
    </source>
</evidence>
<organism evidence="1 2">
    <name type="scientific">Paraconiothyrium brasiliense</name>
    <dbReference type="NCBI Taxonomy" id="300254"/>
    <lineage>
        <taxon>Eukaryota</taxon>
        <taxon>Fungi</taxon>
        <taxon>Dikarya</taxon>
        <taxon>Ascomycota</taxon>
        <taxon>Pezizomycotina</taxon>
        <taxon>Dothideomycetes</taxon>
        <taxon>Pleosporomycetidae</taxon>
        <taxon>Pleosporales</taxon>
        <taxon>Massarineae</taxon>
        <taxon>Didymosphaeriaceae</taxon>
        <taxon>Paraconiothyrium</taxon>
    </lineage>
</organism>
<reference evidence="1 2" key="1">
    <citation type="submission" date="2024-02" db="EMBL/GenBank/DDBJ databases">
        <title>De novo assembly and annotation of 12 fungi associated with fruit tree decline syndrome in Ontario, Canada.</title>
        <authorList>
            <person name="Sulman M."/>
            <person name="Ellouze W."/>
            <person name="Ilyukhin E."/>
        </authorList>
    </citation>
    <scope>NUCLEOTIDE SEQUENCE [LARGE SCALE GENOMIC DNA]</scope>
    <source>
        <strain evidence="1 2">M42-189</strain>
    </source>
</reference>
<dbReference type="PANTHER" id="PTHR37540">
    <property type="entry name" value="TRANSCRIPTION FACTOR (ACR-2), PUTATIVE-RELATED-RELATED"/>
    <property type="match status" value="1"/>
</dbReference>
<evidence type="ECO:0000313" key="2">
    <source>
        <dbReference type="Proteomes" id="UP001521785"/>
    </source>
</evidence>
<dbReference type="PANTHER" id="PTHR37540:SF5">
    <property type="entry name" value="TRANSCRIPTION FACTOR DOMAIN-CONTAINING PROTEIN"/>
    <property type="match status" value="1"/>
</dbReference>
<comment type="caution">
    <text evidence="1">The sequence shown here is derived from an EMBL/GenBank/DDBJ whole genome shotgun (WGS) entry which is preliminary data.</text>
</comment>
<keyword evidence="2" id="KW-1185">Reference proteome</keyword>
<accession>A0ABR3RKC1</accession>
<proteinExistence type="predicted"/>
<sequence length="273" mass="30735">MHVDGVKRLVDLRGGINAVRQTSPLTARMVSWVSMLIMRQPQFSAQDDFGTGSGIPPIPEWQLDSFATAEDAWYLSEGTCDATTRNVFKRLQNVFRQVNNSSLPPTRLHDLASFVIHRLLSATPALQTDLPASISECIRYALISYMFIVQGPTYYSHAVILQDIVNRYIIHLEQIESDFRVYGAMYVWLHAIGLVAATGTPSYQWFASRTRTVAASMALTGWEDVFARIESVLWLDIPHGESMFRPHWDEAFGVAGWVEVEDLNYCLSEGLVS</sequence>
<gene>
    <name evidence="1" type="ORF">SLS60_004434</name>
</gene>
<protein>
    <submittedName>
        <fullName evidence="1">Uncharacterized protein</fullName>
    </submittedName>
</protein>
<name>A0ABR3RKC1_9PLEO</name>
<dbReference type="Proteomes" id="UP001521785">
    <property type="component" value="Unassembled WGS sequence"/>
</dbReference>